<evidence type="ECO:0000256" key="5">
    <source>
        <dbReference type="ARBA" id="ARBA00022737"/>
    </source>
</evidence>
<organism evidence="12 13">
    <name type="scientific">Chlorella sorokiniana</name>
    <name type="common">Freshwater green alga</name>
    <dbReference type="NCBI Taxonomy" id="3076"/>
    <lineage>
        <taxon>Eukaryota</taxon>
        <taxon>Viridiplantae</taxon>
        <taxon>Chlorophyta</taxon>
        <taxon>core chlorophytes</taxon>
        <taxon>Trebouxiophyceae</taxon>
        <taxon>Chlorellales</taxon>
        <taxon>Chlorellaceae</taxon>
        <taxon>Chlorella clade</taxon>
        <taxon>Chlorella</taxon>
    </lineage>
</organism>
<dbReference type="Pfam" id="PF00153">
    <property type="entry name" value="Mito_carr"/>
    <property type="match status" value="3"/>
</dbReference>
<evidence type="ECO:0000256" key="10">
    <source>
        <dbReference type="SAM" id="MobiDB-lite"/>
    </source>
</evidence>
<keyword evidence="13" id="KW-1185">Reference proteome</keyword>
<evidence type="ECO:0000256" key="2">
    <source>
        <dbReference type="ARBA" id="ARBA00006375"/>
    </source>
</evidence>
<feature type="compositionally biased region" description="Low complexity" evidence="10">
    <location>
        <begin position="69"/>
        <end position="98"/>
    </location>
</feature>
<keyword evidence="5" id="KW-0677">Repeat</keyword>
<accession>A0A2P6U3Q5</accession>
<dbReference type="Gene3D" id="1.50.40.10">
    <property type="entry name" value="Mitochondrial carrier domain"/>
    <property type="match status" value="2"/>
</dbReference>
<evidence type="ECO:0000256" key="6">
    <source>
        <dbReference type="ARBA" id="ARBA00022989"/>
    </source>
</evidence>
<feature type="region of interest" description="Disordered" evidence="10">
    <location>
        <begin position="1"/>
        <end position="28"/>
    </location>
</feature>
<evidence type="ECO:0000256" key="11">
    <source>
        <dbReference type="SAM" id="Phobius"/>
    </source>
</evidence>
<evidence type="ECO:0000256" key="3">
    <source>
        <dbReference type="ARBA" id="ARBA00022448"/>
    </source>
</evidence>
<dbReference type="PANTHER" id="PTHR45667">
    <property type="entry name" value="S-ADENOSYLMETHIONINE MITOCHONDRIAL CARRIER PROTEIN"/>
    <property type="match status" value="1"/>
</dbReference>
<evidence type="ECO:0000256" key="4">
    <source>
        <dbReference type="ARBA" id="ARBA00022692"/>
    </source>
</evidence>
<dbReference type="PRINTS" id="PR00926">
    <property type="entry name" value="MITOCARRIER"/>
</dbReference>
<dbReference type="OrthoDB" id="415315at2759"/>
<evidence type="ECO:0000313" key="13">
    <source>
        <dbReference type="Proteomes" id="UP000239899"/>
    </source>
</evidence>
<evidence type="ECO:0000256" key="8">
    <source>
        <dbReference type="PROSITE-ProRule" id="PRU00282"/>
    </source>
</evidence>
<feature type="region of interest" description="Disordered" evidence="10">
    <location>
        <begin position="60"/>
        <end position="116"/>
    </location>
</feature>
<comment type="caution">
    <text evidence="12">The sequence shown here is derived from an EMBL/GenBank/DDBJ whole genome shotgun (WGS) entry which is preliminary data.</text>
</comment>
<dbReference type="AlphaFoldDB" id="A0A2P6U3Q5"/>
<keyword evidence="3 9" id="KW-0813">Transport</keyword>
<feature type="compositionally biased region" description="Low complexity" evidence="10">
    <location>
        <begin position="405"/>
        <end position="421"/>
    </location>
</feature>
<evidence type="ECO:0000313" key="12">
    <source>
        <dbReference type="EMBL" id="PRW60948.1"/>
    </source>
</evidence>
<feature type="region of interest" description="Disordered" evidence="10">
    <location>
        <begin position="405"/>
        <end position="441"/>
    </location>
</feature>
<dbReference type="SUPFAM" id="SSF103506">
    <property type="entry name" value="Mitochondrial carrier"/>
    <property type="match status" value="1"/>
</dbReference>
<gene>
    <name evidence="12" type="ORF">C2E21_0116</name>
</gene>
<dbReference type="Proteomes" id="UP000239899">
    <property type="component" value="Unassembled WGS sequence"/>
</dbReference>
<dbReference type="InterPro" id="IPR023395">
    <property type="entry name" value="MCP_dom_sf"/>
</dbReference>
<dbReference type="FunFam" id="1.50.40.10:FF:000149">
    <property type="entry name" value="Mitochondrial Carrier (MC) Family"/>
    <property type="match status" value="1"/>
</dbReference>
<dbReference type="GO" id="GO:0016020">
    <property type="term" value="C:membrane"/>
    <property type="evidence" value="ECO:0007669"/>
    <property type="project" value="UniProtKB-SubCell"/>
</dbReference>
<dbReference type="PROSITE" id="PS50920">
    <property type="entry name" value="SOLCAR"/>
    <property type="match status" value="3"/>
</dbReference>
<feature type="repeat" description="Solcar" evidence="8">
    <location>
        <begin position="111"/>
        <end position="209"/>
    </location>
</feature>
<reference evidence="12 13" key="1">
    <citation type="journal article" date="2018" name="Plant J.">
        <title>Genome sequences of Chlorella sorokiniana UTEX 1602 and Micractinium conductrix SAG 241.80: implications to maltose excretion by a green alga.</title>
        <authorList>
            <person name="Arriola M.B."/>
            <person name="Velmurugan N."/>
            <person name="Zhang Y."/>
            <person name="Plunkett M.H."/>
            <person name="Hondzo H."/>
            <person name="Barney B.M."/>
        </authorList>
    </citation>
    <scope>NUCLEOTIDE SEQUENCE [LARGE SCALE GENOMIC DNA]</scope>
    <source>
        <strain evidence="13">UTEX 1602</strain>
    </source>
</reference>
<protein>
    <submittedName>
        <fullName evidence="12">Mitochondrial carrier</fullName>
    </submittedName>
</protein>
<keyword evidence="4 8" id="KW-0812">Transmembrane</keyword>
<comment type="similarity">
    <text evidence="2 9">Belongs to the mitochondrial carrier (TC 2.A.29) family.</text>
</comment>
<proteinExistence type="inferred from homology"/>
<keyword evidence="7 8" id="KW-0472">Membrane</keyword>
<dbReference type="GO" id="GO:0055085">
    <property type="term" value="P:transmembrane transport"/>
    <property type="evidence" value="ECO:0007669"/>
    <property type="project" value="InterPro"/>
</dbReference>
<evidence type="ECO:0000256" key="1">
    <source>
        <dbReference type="ARBA" id="ARBA00004141"/>
    </source>
</evidence>
<feature type="region of interest" description="Disordered" evidence="10">
    <location>
        <begin position="143"/>
        <end position="166"/>
    </location>
</feature>
<dbReference type="EMBL" id="LHPG02000001">
    <property type="protein sequence ID" value="PRW60948.1"/>
    <property type="molecule type" value="Genomic_DNA"/>
</dbReference>
<feature type="repeat" description="Solcar" evidence="8">
    <location>
        <begin position="309"/>
        <end position="394"/>
    </location>
</feature>
<comment type="subcellular location">
    <subcellularLocation>
        <location evidence="1">Membrane</location>
        <topology evidence="1">Multi-pass membrane protein</topology>
    </subcellularLocation>
</comment>
<dbReference type="InterPro" id="IPR002067">
    <property type="entry name" value="MCP"/>
</dbReference>
<keyword evidence="6 11" id="KW-1133">Transmembrane helix</keyword>
<sequence length="458" mass="46101">MASQAARAAQPASGGLEREAAGCGALQPPAPFASLAQGVVTAATGAGVTLVLRRALGGTGMGAGGLGQPTGKEGSAVSAAAASTSGTATMVAPAAAAAPPAPPPPPPQPDQKPAHDVVAGAMARAASQSTIHPLDTMKVRMQAGKASSSGAGGPAPKAAALPRSSGGAAGLERRLTEVKGLYKGVVGAATGAGIIIGTYFAFYSTTKRFLRERTDLSDGATAFTAGAAAALGSSVVKVPLAVCIRSVQAGVYKNVLHAAQSIVKAAGVRGLFTGFLPTVLEDVPDMAVKFAVYEMMRGLHNKLQDGRPANVAEDLIMGGVAGAAAAAATTPLDVVKTVMMCSASSRPTIFTAAASIMKEGQGLRPFFRGVGPRALSNGLNSAIFFCFFEAIRQVLIKKQAERLQPGRPQAAKQQQAKQQRGLSAKLKLPQPAVAASRPQGSPAACLTLALPVAGWREQ</sequence>
<feature type="compositionally biased region" description="Low complexity" evidence="10">
    <location>
        <begin position="143"/>
        <end position="160"/>
    </location>
</feature>
<feature type="compositionally biased region" description="Low complexity" evidence="10">
    <location>
        <begin position="1"/>
        <end position="13"/>
    </location>
</feature>
<evidence type="ECO:0000256" key="7">
    <source>
        <dbReference type="ARBA" id="ARBA00023136"/>
    </source>
</evidence>
<feature type="compositionally biased region" description="Pro residues" evidence="10">
    <location>
        <begin position="99"/>
        <end position="110"/>
    </location>
</feature>
<feature type="repeat" description="Solcar" evidence="8">
    <location>
        <begin position="217"/>
        <end position="299"/>
    </location>
</feature>
<feature type="transmembrane region" description="Helical" evidence="11">
    <location>
        <begin position="181"/>
        <end position="202"/>
    </location>
</feature>
<dbReference type="InterPro" id="IPR018108">
    <property type="entry name" value="MCP_transmembrane"/>
</dbReference>
<evidence type="ECO:0000256" key="9">
    <source>
        <dbReference type="RuleBase" id="RU000488"/>
    </source>
</evidence>
<name>A0A2P6U3Q5_CHLSO</name>